<dbReference type="EC" id="3.5.4.25" evidence="20"/>
<dbReference type="Gene3D" id="3.40.50.10990">
    <property type="entry name" value="GTP cyclohydrolase II"/>
    <property type="match status" value="1"/>
</dbReference>
<feature type="binding site" evidence="20">
    <location>
        <position position="282"/>
    </location>
    <ligand>
        <name>GTP</name>
        <dbReference type="ChEBI" id="CHEBI:37565"/>
    </ligand>
</feature>
<evidence type="ECO:0000256" key="3">
    <source>
        <dbReference type="ARBA" id="ARBA00002284"/>
    </source>
</evidence>
<gene>
    <name evidence="20" type="primary">ribA</name>
    <name evidence="22" type="ORF">SAMN04488548_1343960</name>
</gene>
<comment type="catalytic activity">
    <reaction evidence="18 20">
        <text>GTP + 4 H2O = 2,5-diamino-6-hydroxy-4-(5-phosphoribosylamino)-pyrimidine + formate + 2 phosphate + 3 H(+)</text>
        <dbReference type="Rhea" id="RHEA:23704"/>
        <dbReference type="ChEBI" id="CHEBI:15377"/>
        <dbReference type="ChEBI" id="CHEBI:15378"/>
        <dbReference type="ChEBI" id="CHEBI:15740"/>
        <dbReference type="ChEBI" id="CHEBI:37565"/>
        <dbReference type="ChEBI" id="CHEBI:43474"/>
        <dbReference type="ChEBI" id="CHEBI:58614"/>
        <dbReference type="EC" id="3.5.4.25"/>
    </reaction>
</comment>
<protein>
    <recommendedName>
        <fullName evidence="20">GTP cyclohydrolase-2</fullName>
        <ecNumber evidence="20">3.5.4.25</ecNumber>
    </recommendedName>
    <alternativeName>
        <fullName evidence="20">GTP cyclohydrolase II</fullName>
    </alternativeName>
</protein>
<keyword evidence="12 20" id="KW-0862">Zinc</keyword>
<evidence type="ECO:0000256" key="7">
    <source>
        <dbReference type="ARBA" id="ARBA00011738"/>
    </source>
</evidence>
<evidence type="ECO:0000256" key="12">
    <source>
        <dbReference type="ARBA" id="ARBA00022833"/>
    </source>
</evidence>
<evidence type="ECO:0000256" key="6">
    <source>
        <dbReference type="ARBA" id="ARBA00005520"/>
    </source>
</evidence>
<keyword evidence="16" id="KW-0456">Lyase</keyword>
<keyword evidence="8 20" id="KW-0686">Riboflavin biosynthesis</keyword>
<evidence type="ECO:0000256" key="1">
    <source>
        <dbReference type="ARBA" id="ARBA00000141"/>
    </source>
</evidence>
<evidence type="ECO:0000256" key="8">
    <source>
        <dbReference type="ARBA" id="ARBA00022619"/>
    </source>
</evidence>
<comment type="function">
    <text evidence="17 20">Catalyzes the conversion of GTP to 2,5-diamino-6-ribosylamino-4(3H)-pyrimidinone 5'-phosphate (DARP), formate and pyrophosphate.</text>
</comment>
<evidence type="ECO:0000256" key="11">
    <source>
        <dbReference type="ARBA" id="ARBA00022801"/>
    </source>
</evidence>
<feature type="active site" description="Proton acceptor" evidence="20">
    <location>
        <position position="338"/>
    </location>
</feature>
<comment type="similarity">
    <text evidence="19">Belongs to the DHBP synthase family.</text>
</comment>
<evidence type="ECO:0000256" key="5">
    <source>
        <dbReference type="ARBA" id="ARBA00004904"/>
    </source>
</evidence>
<dbReference type="InterPro" id="IPR000422">
    <property type="entry name" value="DHBP_synthase_RibB"/>
</dbReference>
<comment type="cofactor">
    <cofactor evidence="2">
        <name>Mg(2+)</name>
        <dbReference type="ChEBI" id="CHEBI:18420"/>
    </cofactor>
</comment>
<evidence type="ECO:0000256" key="16">
    <source>
        <dbReference type="ARBA" id="ARBA00023239"/>
    </source>
</evidence>
<dbReference type="GO" id="GO:0005829">
    <property type="term" value="C:cytosol"/>
    <property type="evidence" value="ECO:0007669"/>
    <property type="project" value="TreeGrafter"/>
</dbReference>
<dbReference type="GO" id="GO:0008270">
    <property type="term" value="F:zinc ion binding"/>
    <property type="evidence" value="ECO:0007669"/>
    <property type="project" value="UniProtKB-UniRule"/>
</dbReference>
<dbReference type="SUPFAM" id="SSF142695">
    <property type="entry name" value="RibA-like"/>
    <property type="match status" value="1"/>
</dbReference>
<feature type="active site" description="Nucleophile" evidence="20">
    <location>
        <position position="340"/>
    </location>
</feature>
<comment type="pathway">
    <text evidence="4 20">Cofactor biosynthesis; riboflavin biosynthesis; 5-amino-6-(D-ribitylamino)uracil from GTP: step 1/4.</text>
</comment>
<organism evidence="22 23">
    <name type="scientific">Gordonia westfalica</name>
    <dbReference type="NCBI Taxonomy" id="158898"/>
    <lineage>
        <taxon>Bacteria</taxon>
        <taxon>Bacillati</taxon>
        <taxon>Actinomycetota</taxon>
        <taxon>Actinomycetes</taxon>
        <taxon>Mycobacteriales</taxon>
        <taxon>Gordoniaceae</taxon>
        <taxon>Gordonia</taxon>
    </lineage>
</organism>
<proteinExistence type="inferred from homology"/>
<evidence type="ECO:0000256" key="15">
    <source>
        <dbReference type="ARBA" id="ARBA00023211"/>
    </source>
</evidence>
<dbReference type="GO" id="GO:0005525">
    <property type="term" value="F:GTP binding"/>
    <property type="evidence" value="ECO:0007669"/>
    <property type="project" value="UniProtKB-KW"/>
</dbReference>
<dbReference type="InterPro" id="IPR017945">
    <property type="entry name" value="DHBP_synth_RibB-like_a/b_dom"/>
</dbReference>
<dbReference type="InterPro" id="IPR036144">
    <property type="entry name" value="RibA-like_sf"/>
</dbReference>
<dbReference type="GO" id="GO:0009231">
    <property type="term" value="P:riboflavin biosynthetic process"/>
    <property type="evidence" value="ECO:0007669"/>
    <property type="project" value="UniProtKB-UniRule"/>
</dbReference>
<evidence type="ECO:0000256" key="17">
    <source>
        <dbReference type="ARBA" id="ARBA00043932"/>
    </source>
</evidence>
<dbReference type="Pfam" id="PF00925">
    <property type="entry name" value="GTP_cyclohydro2"/>
    <property type="match status" value="1"/>
</dbReference>
<dbReference type="STRING" id="158898.SAMN04488548_1343960"/>
<dbReference type="Pfam" id="PF00926">
    <property type="entry name" value="DHBP_synthase"/>
    <property type="match status" value="1"/>
</dbReference>
<dbReference type="PANTHER" id="PTHR21327">
    <property type="entry name" value="GTP CYCLOHYDROLASE II-RELATED"/>
    <property type="match status" value="1"/>
</dbReference>
<dbReference type="GO" id="GO:0003935">
    <property type="term" value="F:GTP cyclohydrolase II activity"/>
    <property type="evidence" value="ECO:0007669"/>
    <property type="project" value="UniProtKB-UniRule"/>
</dbReference>
<accession>A0A1H2KYF8</accession>
<dbReference type="CDD" id="cd00641">
    <property type="entry name" value="GTP_cyclohydro2"/>
    <property type="match status" value="1"/>
</dbReference>
<keyword evidence="15" id="KW-0464">Manganese</keyword>
<dbReference type="InterPro" id="IPR032677">
    <property type="entry name" value="GTP_cyclohydro_II"/>
</dbReference>
<feature type="binding site" evidence="20">
    <location>
        <position position="326"/>
    </location>
    <ligand>
        <name>GTP</name>
        <dbReference type="ChEBI" id="CHEBI:37565"/>
    </ligand>
</feature>
<dbReference type="SUPFAM" id="SSF55821">
    <property type="entry name" value="YrdC/RibB"/>
    <property type="match status" value="1"/>
</dbReference>
<dbReference type="FunFam" id="3.90.870.10:FF:000002">
    <property type="entry name" value="3,4-dihydroxy-2-butanone 4-phosphate synthase"/>
    <property type="match status" value="1"/>
</dbReference>
<dbReference type="Gene3D" id="3.90.870.10">
    <property type="entry name" value="DHBP synthase"/>
    <property type="match status" value="1"/>
</dbReference>
<evidence type="ECO:0000256" key="10">
    <source>
        <dbReference type="ARBA" id="ARBA00022741"/>
    </source>
</evidence>
<dbReference type="HAMAP" id="MF_00179">
    <property type="entry name" value="RibA"/>
    <property type="match status" value="1"/>
</dbReference>
<dbReference type="GO" id="GO:0008686">
    <property type="term" value="F:3,4-dihydroxy-2-butanone-4-phosphate synthase activity"/>
    <property type="evidence" value="ECO:0007669"/>
    <property type="project" value="UniProtKB-EC"/>
</dbReference>
<dbReference type="OrthoDB" id="9793111at2"/>
<sequence length="429" mass="45635">MSAIENAIDALRAGRPVLVTDAADRENEGDVILAADRVSTEWTAWTVRNTSGLLCAPMAGERADMLELPSMVTNNEDPKATAYTVTVDAAEGVTTGISAADRALTLRMLAGAASGPRDFTRPGHVLPLRARPGGVLERPGHTEAAVDLCTLADVAPVGVIAELVADDGSMMRYPQVAAMGSRMGLPVLTIEELVNYRRVHDADRWSVVPRVRRGAETVLPTPTGELRAIGYRDAETGAEHVALVSAGITGEGLDQRAPLVRVHSECLTGEAFSSQRCECGPQLDAAIERISYDGGVVVYLRGHEGRGIGLLQKLAAYRLQDQGLDTVEANLELDEPVDGREYGAAAAILADLGIERARVMTNNPDKVRGLTDSGIEVAQRVPLIVGVMPANVRYLDAKRRRLGHLLGTMSGSGFDMSHTGDFSVGSRAN</sequence>
<evidence type="ECO:0000256" key="13">
    <source>
        <dbReference type="ARBA" id="ARBA00022842"/>
    </source>
</evidence>
<dbReference type="NCBIfam" id="TIGR00506">
    <property type="entry name" value="ribB"/>
    <property type="match status" value="1"/>
</dbReference>
<keyword evidence="14 20" id="KW-0342">GTP-binding</keyword>
<dbReference type="Proteomes" id="UP000183180">
    <property type="component" value="Unassembled WGS sequence"/>
</dbReference>
<dbReference type="FunFam" id="3.40.50.10990:FF:000001">
    <property type="entry name" value="Riboflavin biosynthesis protein RibBA"/>
    <property type="match status" value="1"/>
</dbReference>
<dbReference type="RefSeq" id="WP_074852462.1">
    <property type="nucleotide sequence ID" value="NZ_FNLM01000034.1"/>
</dbReference>
<evidence type="ECO:0000256" key="4">
    <source>
        <dbReference type="ARBA" id="ARBA00004853"/>
    </source>
</evidence>
<comment type="pathway">
    <text evidence="5">Cofactor biosynthesis; riboflavin biosynthesis; 2-hydroxy-3-oxobutyl phosphate from D-ribulose 5-phosphate: step 1/1.</text>
</comment>
<feature type="binding site" evidence="20">
    <location>
        <position position="366"/>
    </location>
    <ligand>
        <name>GTP</name>
        <dbReference type="ChEBI" id="CHEBI:37565"/>
    </ligand>
</feature>
<comment type="subunit">
    <text evidence="7">Homodimer.</text>
</comment>
<comment type="catalytic activity">
    <reaction evidence="1">
        <text>D-ribulose 5-phosphate = (2S)-2-hydroxy-3-oxobutyl phosphate + formate + H(+)</text>
        <dbReference type="Rhea" id="RHEA:18457"/>
        <dbReference type="ChEBI" id="CHEBI:15378"/>
        <dbReference type="ChEBI" id="CHEBI:15740"/>
        <dbReference type="ChEBI" id="CHEBI:58121"/>
        <dbReference type="ChEBI" id="CHEBI:58830"/>
        <dbReference type="EC" id="4.1.99.12"/>
    </reaction>
</comment>
<feature type="binding site" evidence="20">
    <location>
        <position position="279"/>
    </location>
    <ligand>
        <name>Zn(2+)</name>
        <dbReference type="ChEBI" id="CHEBI:29105"/>
        <note>catalytic</note>
    </ligand>
</feature>
<feature type="domain" description="GTP cyclohydrolase II" evidence="21">
    <location>
        <begin position="214"/>
        <end position="382"/>
    </location>
</feature>
<evidence type="ECO:0000259" key="21">
    <source>
        <dbReference type="Pfam" id="PF00925"/>
    </source>
</evidence>
<feature type="binding site" evidence="20">
    <location>
        <position position="266"/>
    </location>
    <ligand>
        <name>Zn(2+)</name>
        <dbReference type="ChEBI" id="CHEBI:29105"/>
        <note>catalytic</note>
    </ligand>
</feature>
<dbReference type="UniPathway" id="UPA00275">
    <property type="reaction ID" value="UER00399"/>
</dbReference>
<dbReference type="PANTHER" id="PTHR21327:SF18">
    <property type="entry name" value="3,4-DIHYDROXY-2-BUTANONE 4-PHOSPHATE SYNTHASE"/>
    <property type="match status" value="1"/>
</dbReference>
<keyword evidence="10 20" id="KW-0547">Nucleotide-binding</keyword>
<evidence type="ECO:0000256" key="9">
    <source>
        <dbReference type="ARBA" id="ARBA00022723"/>
    </source>
</evidence>
<comment type="similarity">
    <text evidence="20">Belongs to the GTP cyclohydrolase II family.</text>
</comment>
<keyword evidence="11 20" id="KW-0378">Hydrolase</keyword>
<keyword evidence="13" id="KW-0460">Magnesium</keyword>
<evidence type="ECO:0000256" key="19">
    <source>
        <dbReference type="ARBA" id="ARBA00060730"/>
    </source>
</evidence>
<dbReference type="NCBIfam" id="NF001591">
    <property type="entry name" value="PRK00393.1"/>
    <property type="match status" value="1"/>
</dbReference>
<comment type="similarity">
    <text evidence="6">In the N-terminal section; belongs to the DHBP synthase family.</text>
</comment>
<feature type="binding site" evidence="20">
    <location>
        <position position="361"/>
    </location>
    <ligand>
        <name>GTP</name>
        <dbReference type="ChEBI" id="CHEBI:37565"/>
    </ligand>
</feature>
<evidence type="ECO:0000313" key="22">
    <source>
        <dbReference type="EMBL" id="SDU73418.1"/>
    </source>
</evidence>
<dbReference type="PIRSF" id="PIRSF001259">
    <property type="entry name" value="RibA"/>
    <property type="match status" value="1"/>
</dbReference>
<evidence type="ECO:0000256" key="20">
    <source>
        <dbReference type="HAMAP-Rule" id="MF_00179"/>
    </source>
</evidence>
<evidence type="ECO:0000256" key="14">
    <source>
        <dbReference type="ARBA" id="ARBA00023134"/>
    </source>
</evidence>
<feature type="binding site" evidence="20">
    <location>
        <position position="277"/>
    </location>
    <ligand>
        <name>Zn(2+)</name>
        <dbReference type="ChEBI" id="CHEBI:29105"/>
        <note>catalytic</note>
    </ligand>
</feature>
<evidence type="ECO:0000256" key="18">
    <source>
        <dbReference type="ARBA" id="ARBA00049295"/>
    </source>
</evidence>
<comment type="cofactor">
    <cofactor evidence="20">
        <name>Zn(2+)</name>
        <dbReference type="ChEBI" id="CHEBI:29105"/>
    </cofactor>
    <text evidence="20">Binds 1 zinc ion per subunit.</text>
</comment>
<evidence type="ECO:0000313" key="23">
    <source>
        <dbReference type="Proteomes" id="UP000183180"/>
    </source>
</evidence>
<feature type="binding site" evidence="20">
    <location>
        <begin position="304"/>
        <end position="306"/>
    </location>
    <ligand>
        <name>GTP</name>
        <dbReference type="ChEBI" id="CHEBI:37565"/>
    </ligand>
</feature>
<dbReference type="NCBIfam" id="TIGR00505">
    <property type="entry name" value="ribA"/>
    <property type="match status" value="1"/>
</dbReference>
<dbReference type="EMBL" id="FNLM01000034">
    <property type="protein sequence ID" value="SDU73418.1"/>
    <property type="molecule type" value="Genomic_DNA"/>
</dbReference>
<dbReference type="AlphaFoldDB" id="A0A1H2KYF8"/>
<keyword evidence="9 20" id="KW-0479">Metal-binding</keyword>
<feature type="binding site" evidence="20">
    <location>
        <begin position="261"/>
        <end position="265"/>
    </location>
    <ligand>
        <name>GTP</name>
        <dbReference type="ChEBI" id="CHEBI:37565"/>
    </ligand>
</feature>
<name>A0A1H2KYF8_9ACTN</name>
<reference evidence="22 23" key="1">
    <citation type="submission" date="2016-10" db="EMBL/GenBank/DDBJ databases">
        <authorList>
            <person name="de Groot N.N."/>
        </authorList>
    </citation>
    <scope>NUCLEOTIDE SEQUENCE [LARGE SCALE GENOMIC DNA]</scope>
    <source>
        <strain evidence="22 23">DSM 44215</strain>
    </source>
</reference>
<dbReference type="InterPro" id="IPR000926">
    <property type="entry name" value="RibA"/>
</dbReference>
<evidence type="ECO:0000256" key="2">
    <source>
        <dbReference type="ARBA" id="ARBA00001946"/>
    </source>
</evidence>
<comment type="function">
    <text evidence="3">Catalyzes the conversion of D-ribulose 5-phosphate to formate and 3,4-dihydroxy-2-butanone 4-phosphate.</text>
</comment>